<organism evidence="2">
    <name type="scientific">Plasmodium chabaudi chabaudi</name>
    <dbReference type="NCBI Taxonomy" id="31271"/>
    <lineage>
        <taxon>Eukaryota</taxon>
        <taxon>Sar</taxon>
        <taxon>Alveolata</taxon>
        <taxon>Apicomplexa</taxon>
        <taxon>Aconoidasida</taxon>
        <taxon>Haemosporida</taxon>
        <taxon>Plasmodiidae</taxon>
        <taxon>Plasmodium</taxon>
        <taxon>Plasmodium (Vinckeia)</taxon>
    </lineage>
</organism>
<gene>
    <name evidence="2" type="ORF">PCHAJ_000494900</name>
</gene>
<accession>A0A1C6WBD7</accession>
<dbReference type="Proteomes" id="UP000507163">
    <property type="component" value="Unassembled WGS sequence"/>
</dbReference>
<name>A0A1C6WBD7_PLACU</name>
<keyword evidence="1" id="KW-0472">Membrane</keyword>
<dbReference type="EMBL" id="FMIL01000067">
    <property type="protein sequence ID" value="SCL83745.1"/>
    <property type="molecule type" value="Genomic_DNA"/>
</dbReference>
<feature type="transmembrane region" description="Helical" evidence="1">
    <location>
        <begin position="273"/>
        <end position="294"/>
    </location>
</feature>
<keyword evidence="1" id="KW-0812">Transmembrane</keyword>
<sequence>MENSSYDIEKVYKEFVTISGYFGEEKVNNGSITQVTNGAIDNYCHYGDKSEKGNCNNEYYKMTSSGVIHLLKNLKKFNLENDKLADYAILWLIYKLKIKENNTVINLNDFYDKYIETNKDYNNIINGDNLTYKKIIDKKKDLMDMNINEIFKLEAPFNILYYLYHQISDQKSFCREYSNYANTFSDQFKNLNEDSNHIIDSSFSQILSTLLNDHNNLINKYCKGSCSFSSIPPLSPKKNSEKLSVDISGSSVEETSLATLEATPSSSSTLNTVIPVLSTFAIPVFLVVSYKYSLFGFDKLFQRQYIRNKLKKVKKKMELNI</sequence>
<proteinExistence type="predicted"/>
<keyword evidence="1" id="KW-1133">Transmembrane helix</keyword>
<evidence type="ECO:0000256" key="1">
    <source>
        <dbReference type="SAM" id="Phobius"/>
    </source>
</evidence>
<dbReference type="NCBIfam" id="TIGR01590">
    <property type="entry name" value="yir-bir-cir_Pla"/>
    <property type="match status" value="1"/>
</dbReference>
<dbReference type="InterPro" id="IPR006477">
    <property type="entry name" value="Yir_bir_cir"/>
</dbReference>
<dbReference type="AlphaFoldDB" id="A0A1C6WBD7"/>
<protein>
    <submittedName>
        <fullName evidence="2">CIR protein</fullName>
    </submittedName>
</protein>
<dbReference type="Pfam" id="PF06022">
    <property type="entry name" value="Cir_Bir_Yir"/>
    <property type="match status" value="1"/>
</dbReference>
<reference evidence="2" key="1">
    <citation type="submission" date="2016-08" db="EMBL/GenBank/DDBJ databases">
        <authorList>
            <consortium name="Pathogen Informatics"/>
        </authorList>
    </citation>
    <scope>NUCLEOTIDE SEQUENCE</scope>
    <source>
        <strain evidence="2">AJ</strain>
    </source>
</reference>
<evidence type="ECO:0000313" key="2">
    <source>
        <dbReference type="EMBL" id="SCL83745.1"/>
    </source>
</evidence>